<name>A0ABW1VGB9_9MICO</name>
<proteinExistence type="predicted"/>
<sequence>MSTPFIGEIRLFGGNFAPAGWAFCNGQLMSIAENDVLFTLIGTTYGGDGQQTFGLPNLQSRFPRHASSGLPLGQASGTESVTLTSAQIPPHSHTALAATGAAATGDPSNASWAAWPDVPYSTVAPTVAMNAAAISPSGANRPHDNMSPYLAVSFIISLFGIFPTQN</sequence>
<evidence type="ECO:0000313" key="3">
    <source>
        <dbReference type="Proteomes" id="UP001596306"/>
    </source>
</evidence>
<keyword evidence="3" id="KW-1185">Reference proteome</keyword>
<reference evidence="3" key="1">
    <citation type="journal article" date="2019" name="Int. J. Syst. Evol. Microbiol.">
        <title>The Global Catalogue of Microorganisms (GCM) 10K type strain sequencing project: providing services to taxonomists for standard genome sequencing and annotation.</title>
        <authorList>
            <consortium name="The Broad Institute Genomics Platform"/>
            <consortium name="The Broad Institute Genome Sequencing Center for Infectious Disease"/>
            <person name="Wu L."/>
            <person name="Ma J."/>
        </authorList>
    </citation>
    <scope>NUCLEOTIDE SEQUENCE [LARGE SCALE GENOMIC DNA]</scope>
    <source>
        <strain evidence="3">CCUG 43304</strain>
    </source>
</reference>
<feature type="domain" description="Phage tail collar" evidence="1">
    <location>
        <begin position="7"/>
        <end position="63"/>
    </location>
</feature>
<evidence type="ECO:0000259" key="1">
    <source>
        <dbReference type="Pfam" id="PF07484"/>
    </source>
</evidence>
<organism evidence="2 3">
    <name type="scientific">Luethyella okanaganae</name>
    <dbReference type="NCBI Taxonomy" id="69372"/>
    <lineage>
        <taxon>Bacteria</taxon>
        <taxon>Bacillati</taxon>
        <taxon>Actinomycetota</taxon>
        <taxon>Actinomycetes</taxon>
        <taxon>Micrococcales</taxon>
        <taxon>Microbacteriaceae</taxon>
        <taxon>Luethyella</taxon>
    </lineage>
</organism>
<dbReference type="Proteomes" id="UP001596306">
    <property type="component" value="Unassembled WGS sequence"/>
</dbReference>
<dbReference type="EMBL" id="JBHSTP010000002">
    <property type="protein sequence ID" value="MFC6356145.1"/>
    <property type="molecule type" value="Genomic_DNA"/>
</dbReference>
<dbReference type="InterPro" id="IPR011083">
    <property type="entry name" value="Phage_tail_collar_dom"/>
</dbReference>
<dbReference type="RefSeq" id="WP_386730157.1">
    <property type="nucleotide sequence ID" value="NZ_JBHSTP010000002.1"/>
</dbReference>
<protein>
    <submittedName>
        <fullName evidence="2">Phage tail protein</fullName>
    </submittedName>
</protein>
<evidence type="ECO:0000313" key="2">
    <source>
        <dbReference type="EMBL" id="MFC6356145.1"/>
    </source>
</evidence>
<dbReference type="Pfam" id="PF07484">
    <property type="entry name" value="Collar"/>
    <property type="match status" value="1"/>
</dbReference>
<accession>A0ABW1VGB9</accession>
<dbReference type="Gene3D" id="3.90.1340.10">
    <property type="entry name" value="Phage tail collar domain"/>
    <property type="match status" value="1"/>
</dbReference>
<dbReference type="InterPro" id="IPR037053">
    <property type="entry name" value="Phage_tail_collar_dom_sf"/>
</dbReference>
<dbReference type="SUPFAM" id="SSF88874">
    <property type="entry name" value="Receptor-binding domain of short tail fibre protein gp12"/>
    <property type="match status" value="1"/>
</dbReference>
<gene>
    <name evidence="2" type="ORF">ACFQB0_08500</name>
</gene>
<comment type="caution">
    <text evidence="2">The sequence shown here is derived from an EMBL/GenBank/DDBJ whole genome shotgun (WGS) entry which is preliminary data.</text>
</comment>